<feature type="transmembrane region" description="Helical" evidence="8">
    <location>
        <begin position="232"/>
        <end position="253"/>
    </location>
</feature>
<dbReference type="STRING" id="880072.Desac_2863"/>
<organism evidence="10 11">
    <name type="scientific">Desulfobacca acetoxidans (strain ATCC 700848 / DSM 11109 / ASRB2)</name>
    <dbReference type="NCBI Taxonomy" id="880072"/>
    <lineage>
        <taxon>Bacteria</taxon>
        <taxon>Pseudomonadati</taxon>
        <taxon>Thermodesulfobacteriota</taxon>
        <taxon>Desulfobaccia</taxon>
        <taxon>Desulfobaccales</taxon>
        <taxon>Desulfobaccaceae</taxon>
        <taxon>Desulfobacca</taxon>
    </lineage>
</organism>
<dbReference type="PANTHER" id="PTHR30294:SF29">
    <property type="entry name" value="MULTIDRUG ABC TRANSPORTER PERMEASE YBHS-RELATED"/>
    <property type="match status" value="1"/>
</dbReference>
<dbReference type="eggNOG" id="COG0842">
    <property type="taxonomic scope" value="Bacteria"/>
</dbReference>
<dbReference type="Proteomes" id="UP000000483">
    <property type="component" value="Chromosome"/>
</dbReference>
<dbReference type="GO" id="GO:0005886">
    <property type="term" value="C:plasma membrane"/>
    <property type="evidence" value="ECO:0007669"/>
    <property type="project" value="UniProtKB-SubCell"/>
</dbReference>
<evidence type="ECO:0000313" key="11">
    <source>
        <dbReference type="Proteomes" id="UP000000483"/>
    </source>
</evidence>
<keyword evidence="6 8" id="KW-1133">Transmembrane helix</keyword>
<reference evidence="11" key="2">
    <citation type="submission" date="2011-03" db="EMBL/GenBank/DDBJ databases">
        <title>The complete genome of Desulfobacca acetoxidans DSM 11109.</title>
        <authorList>
            <consortium name="US DOE Joint Genome Institute (JGI-PGF)"/>
            <person name="Lucas S."/>
            <person name="Copeland A."/>
            <person name="Lapidus A."/>
            <person name="Bruce D."/>
            <person name="Goodwin L."/>
            <person name="Pitluck S."/>
            <person name="Peters L."/>
            <person name="Kyrpides N."/>
            <person name="Mavromatis K."/>
            <person name="Ivanova N."/>
            <person name="Ovchinnikova G."/>
            <person name="Teshima H."/>
            <person name="Detter J.C."/>
            <person name="Han C."/>
            <person name="Land M."/>
            <person name="Hauser L."/>
            <person name="Markowitz V."/>
            <person name="Cheng J.-F."/>
            <person name="Hugenholtz P."/>
            <person name="Woyke T."/>
            <person name="Wu D."/>
            <person name="Spring S."/>
            <person name="Schueler E."/>
            <person name="Brambilla E."/>
            <person name="Klenk H.-P."/>
            <person name="Eisen J.A."/>
        </authorList>
    </citation>
    <scope>NUCLEOTIDE SEQUENCE [LARGE SCALE GENOMIC DNA]</scope>
    <source>
        <strain evidence="11">ATCC 700848 / DSM 11109 / ASRB2</strain>
    </source>
</reference>
<gene>
    <name evidence="10" type="ordered locus">Desac_2863</name>
</gene>
<dbReference type="OrthoDB" id="9808686at2"/>
<evidence type="ECO:0000256" key="1">
    <source>
        <dbReference type="ARBA" id="ARBA00004651"/>
    </source>
</evidence>
<evidence type="ECO:0000256" key="3">
    <source>
        <dbReference type="ARBA" id="ARBA00022448"/>
    </source>
</evidence>
<dbReference type="GO" id="GO:0140359">
    <property type="term" value="F:ABC-type transporter activity"/>
    <property type="evidence" value="ECO:0007669"/>
    <property type="project" value="InterPro"/>
</dbReference>
<name>F2NIW9_DESAR</name>
<keyword evidence="5 8" id="KW-0812">Transmembrane</keyword>
<dbReference type="AlphaFoldDB" id="F2NIW9"/>
<feature type="transmembrane region" description="Helical" evidence="8">
    <location>
        <begin position="21"/>
        <end position="39"/>
    </location>
</feature>
<feature type="transmembrane region" description="Helical" evidence="8">
    <location>
        <begin position="349"/>
        <end position="369"/>
    </location>
</feature>
<feature type="transmembrane region" description="Helical" evidence="8">
    <location>
        <begin position="183"/>
        <end position="205"/>
    </location>
</feature>
<comment type="subcellular location">
    <subcellularLocation>
        <location evidence="1">Cell membrane</location>
        <topology evidence="1">Multi-pass membrane protein</topology>
    </subcellularLocation>
</comment>
<evidence type="ECO:0000259" key="9">
    <source>
        <dbReference type="PROSITE" id="PS51012"/>
    </source>
</evidence>
<evidence type="ECO:0000256" key="6">
    <source>
        <dbReference type="ARBA" id="ARBA00022989"/>
    </source>
</evidence>
<keyword evidence="4" id="KW-1003">Cell membrane</keyword>
<evidence type="ECO:0000313" key="10">
    <source>
        <dbReference type="EMBL" id="AEB10663.1"/>
    </source>
</evidence>
<feature type="domain" description="ABC transmembrane type-2" evidence="9">
    <location>
        <begin position="137"/>
        <end position="374"/>
    </location>
</feature>
<dbReference type="Pfam" id="PF12698">
    <property type="entry name" value="ABC2_membrane_3"/>
    <property type="match status" value="1"/>
</dbReference>
<comment type="similarity">
    <text evidence="2">Belongs to the ABC-2 integral membrane protein family.</text>
</comment>
<keyword evidence="7 8" id="KW-0472">Membrane</keyword>
<dbReference type="KEGG" id="dao:Desac_2863"/>
<sequence length="376" mass="42960">MWKRIRHIIRKEFIQAMRDPRLRIFIVLPPIIQLLTYGYTINFDFHHIPIAVWDEACTAQSREFIMRFAQNDYFDLTYTTNSREEMRQLIDRNKISLALHLPWDFSRKLQAGYTAPVQLILDGTDSNAAIITTRYANSIIFDYSTDILRQRLRRQGMGGELSAPLIIEDRTWFNPNRISSTSFVPGVVAMVVMLVSLQLTALSIVRENEIGTLEQLLVSPIRPLELLMGKTIPFIIISLVDVAVVTLVAIYWFEVPFRGSPLVLLVGTLLFLFSTVGGGLFISTVSSTQQQAMMISVFFFMPAILLSGLVFPIHNMPLLAQIFTYFNPLRYFIIVLQDLFLKGVGFDVLWPQMVGMLILGVAMVALSVLRFRKRLT</sequence>
<protein>
    <submittedName>
        <fullName evidence="10">ABC-2 type transporter</fullName>
    </submittedName>
</protein>
<keyword evidence="11" id="KW-1185">Reference proteome</keyword>
<evidence type="ECO:0000256" key="2">
    <source>
        <dbReference type="ARBA" id="ARBA00007783"/>
    </source>
</evidence>
<keyword evidence="3" id="KW-0813">Transport</keyword>
<accession>F2NIW9</accession>
<dbReference type="EMBL" id="CP002629">
    <property type="protein sequence ID" value="AEB10663.1"/>
    <property type="molecule type" value="Genomic_DNA"/>
</dbReference>
<feature type="transmembrane region" description="Helical" evidence="8">
    <location>
        <begin position="259"/>
        <end position="282"/>
    </location>
</feature>
<dbReference type="InterPro" id="IPR047817">
    <property type="entry name" value="ABC2_TM_bact-type"/>
</dbReference>
<evidence type="ECO:0000256" key="4">
    <source>
        <dbReference type="ARBA" id="ARBA00022475"/>
    </source>
</evidence>
<dbReference type="InterPro" id="IPR051449">
    <property type="entry name" value="ABC-2_transporter_component"/>
</dbReference>
<proteinExistence type="inferred from homology"/>
<dbReference type="RefSeq" id="WP_013707772.1">
    <property type="nucleotide sequence ID" value="NC_015388.1"/>
</dbReference>
<evidence type="ECO:0000256" key="8">
    <source>
        <dbReference type="SAM" id="Phobius"/>
    </source>
</evidence>
<dbReference type="HOGENOM" id="CLU_039483_8_3_7"/>
<dbReference type="PANTHER" id="PTHR30294">
    <property type="entry name" value="MEMBRANE COMPONENT OF ABC TRANSPORTER YHHJ-RELATED"/>
    <property type="match status" value="1"/>
</dbReference>
<dbReference type="PROSITE" id="PS51012">
    <property type="entry name" value="ABC_TM2"/>
    <property type="match status" value="1"/>
</dbReference>
<feature type="transmembrane region" description="Helical" evidence="8">
    <location>
        <begin position="294"/>
        <end position="313"/>
    </location>
</feature>
<evidence type="ECO:0000256" key="5">
    <source>
        <dbReference type="ARBA" id="ARBA00022692"/>
    </source>
</evidence>
<reference evidence="10 11" key="1">
    <citation type="journal article" date="2011" name="Stand. Genomic Sci.">
        <title>Complete genome sequence of the acetate-degrading sulfate reducer Desulfobacca acetoxidans type strain (ASRB2).</title>
        <authorList>
            <person name="Goker M."/>
            <person name="Teshima H."/>
            <person name="Lapidus A."/>
            <person name="Nolan M."/>
            <person name="Lucas S."/>
            <person name="Hammon N."/>
            <person name="Deshpande S."/>
            <person name="Cheng J.F."/>
            <person name="Tapia R."/>
            <person name="Han C."/>
            <person name="Goodwin L."/>
            <person name="Pitluck S."/>
            <person name="Huntemann M."/>
            <person name="Liolios K."/>
            <person name="Ivanova N."/>
            <person name="Pagani I."/>
            <person name="Mavromatis K."/>
            <person name="Ovchinikova G."/>
            <person name="Pati A."/>
            <person name="Chen A."/>
            <person name="Palaniappan K."/>
            <person name="Land M."/>
            <person name="Hauser L."/>
            <person name="Brambilla E.M."/>
            <person name="Rohde M."/>
            <person name="Spring S."/>
            <person name="Detter J.C."/>
            <person name="Woyke T."/>
            <person name="Bristow J."/>
            <person name="Eisen J.A."/>
            <person name="Markowitz V."/>
            <person name="Hugenholtz P."/>
            <person name="Kyrpides N.C."/>
            <person name="Klenk H.P."/>
        </authorList>
    </citation>
    <scope>NUCLEOTIDE SEQUENCE [LARGE SCALE GENOMIC DNA]</scope>
    <source>
        <strain evidence="11">ATCC 700848 / DSM 11109 / ASRB2</strain>
    </source>
</reference>
<dbReference type="Gene3D" id="3.40.1710.10">
    <property type="entry name" value="abc type-2 transporter like domain"/>
    <property type="match status" value="1"/>
</dbReference>
<evidence type="ECO:0000256" key="7">
    <source>
        <dbReference type="ARBA" id="ARBA00023136"/>
    </source>
</evidence>
<dbReference type="InterPro" id="IPR013525">
    <property type="entry name" value="ABC2_TM"/>
</dbReference>